<reference evidence="1" key="1">
    <citation type="journal article" date="2012" name="PLoS ONE">
        <title>Gene sets for utilization of primary and secondary nutrition supplies in the distal gut of endangered iberian lynx.</title>
        <authorList>
            <person name="Alcaide M."/>
            <person name="Messina E."/>
            <person name="Richter M."/>
            <person name="Bargiela R."/>
            <person name="Peplies J."/>
            <person name="Huws S.A."/>
            <person name="Newbold C.J."/>
            <person name="Golyshin P.N."/>
            <person name="Simon M.A."/>
            <person name="Lopez G."/>
            <person name="Yakimov M.M."/>
            <person name="Ferrer M."/>
        </authorList>
    </citation>
    <scope>NUCLEOTIDE SEQUENCE</scope>
</reference>
<proteinExistence type="predicted"/>
<comment type="caution">
    <text evidence="1">The sequence shown here is derived from an EMBL/GenBank/DDBJ whole genome shotgun (WGS) entry which is preliminary data.</text>
</comment>
<evidence type="ECO:0000313" key="1">
    <source>
        <dbReference type="EMBL" id="EJW98294.1"/>
    </source>
</evidence>
<gene>
    <name evidence="1" type="ORF">EVA_13602</name>
</gene>
<organism evidence="1">
    <name type="scientific">gut metagenome</name>
    <dbReference type="NCBI Taxonomy" id="749906"/>
    <lineage>
        <taxon>unclassified sequences</taxon>
        <taxon>metagenomes</taxon>
        <taxon>organismal metagenomes</taxon>
    </lineage>
</organism>
<sequence>MAIFIIVVHLYLVRFCLHTTLGTNCLRLRLLLRE</sequence>
<accession>J9GG26</accession>
<dbReference type="EMBL" id="AMCI01004332">
    <property type="protein sequence ID" value="EJW98294.1"/>
    <property type="molecule type" value="Genomic_DNA"/>
</dbReference>
<protein>
    <submittedName>
        <fullName evidence="1">Uncharacterized protein</fullName>
    </submittedName>
</protein>
<name>J9GG26_9ZZZZ</name>
<dbReference type="AlphaFoldDB" id="J9GG26"/>